<keyword evidence="3" id="KW-1185">Reference proteome</keyword>
<dbReference type="STRING" id="1391654.AKJ09_09598"/>
<dbReference type="KEGG" id="llu:AKJ09_09598"/>
<sequence>MLVGRHKRAFGETVGEATYGGGRARQRAGDPRDPASVEAAAAMAYEASSPFPMSRYAA</sequence>
<dbReference type="Proteomes" id="UP000064967">
    <property type="component" value="Chromosome"/>
</dbReference>
<accession>A0A0K1QBX9</accession>
<evidence type="ECO:0000256" key="1">
    <source>
        <dbReference type="SAM" id="MobiDB-lite"/>
    </source>
</evidence>
<name>A0A0K1QBX9_9BACT</name>
<feature type="region of interest" description="Disordered" evidence="1">
    <location>
        <begin position="1"/>
        <end position="35"/>
    </location>
</feature>
<evidence type="ECO:0000313" key="2">
    <source>
        <dbReference type="EMBL" id="AKV02935.1"/>
    </source>
</evidence>
<protein>
    <submittedName>
        <fullName evidence="2">Uncharacterized protein</fullName>
    </submittedName>
</protein>
<proteinExistence type="predicted"/>
<dbReference type="EMBL" id="CP012333">
    <property type="protein sequence ID" value="AKV02935.1"/>
    <property type="molecule type" value="Genomic_DNA"/>
</dbReference>
<evidence type="ECO:0000313" key="3">
    <source>
        <dbReference type="Proteomes" id="UP000064967"/>
    </source>
</evidence>
<gene>
    <name evidence="2" type="ORF">AKJ09_09598</name>
</gene>
<organism evidence="2 3">
    <name type="scientific">Labilithrix luteola</name>
    <dbReference type="NCBI Taxonomy" id="1391654"/>
    <lineage>
        <taxon>Bacteria</taxon>
        <taxon>Pseudomonadati</taxon>
        <taxon>Myxococcota</taxon>
        <taxon>Polyangia</taxon>
        <taxon>Polyangiales</taxon>
        <taxon>Labilitrichaceae</taxon>
        <taxon>Labilithrix</taxon>
    </lineage>
</organism>
<dbReference type="AlphaFoldDB" id="A0A0K1QBX9"/>
<reference evidence="2 3" key="1">
    <citation type="submission" date="2015-08" db="EMBL/GenBank/DDBJ databases">
        <authorList>
            <person name="Babu N.S."/>
            <person name="Beckwith C.J."/>
            <person name="Beseler K.G."/>
            <person name="Brison A."/>
            <person name="Carone J.V."/>
            <person name="Caskin T.P."/>
            <person name="Diamond M."/>
            <person name="Durham M.E."/>
            <person name="Foxe J.M."/>
            <person name="Go M."/>
            <person name="Henderson B.A."/>
            <person name="Jones I.B."/>
            <person name="McGettigan J.A."/>
            <person name="Micheletti S.J."/>
            <person name="Nasrallah M.E."/>
            <person name="Ortiz D."/>
            <person name="Piller C.R."/>
            <person name="Privatt S.R."/>
            <person name="Schneider S.L."/>
            <person name="Sharp S."/>
            <person name="Smith T.C."/>
            <person name="Stanton J.D."/>
            <person name="Ullery H.E."/>
            <person name="Wilson R.J."/>
            <person name="Serrano M.G."/>
            <person name="Buck G."/>
            <person name="Lee V."/>
            <person name="Wang Y."/>
            <person name="Carvalho R."/>
            <person name="Voegtly L."/>
            <person name="Shi R."/>
            <person name="Duckworth R."/>
            <person name="Johnson A."/>
            <person name="Loviza R."/>
            <person name="Walstead R."/>
            <person name="Shah Z."/>
            <person name="Kiflezghi M."/>
            <person name="Wade K."/>
            <person name="Ball S.L."/>
            <person name="Bradley K.W."/>
            <person name="Asai D.J."/>
            <person name="Bowman C.A."/>
            <person name="Russell D.A."/>
            <person name="Pope W.H."/>
            <person name="Jacobs-Sera D."/>
            <person name="Hendrix R.W."/>
            <person name="Hatfull G.F."/>
        </authorList>
    </citation>
    <scope>NUCLEOTIDE SEQUENCE [LARGE SCALE GENOMIC DNA]</scope>
    <source>
        <strain evidence="2 3">DSM 27648</strain>
    </source>
</reference>